<feature type="compositionally biased region" description="Basic and acidic residues" evidence="2">
    <location>
        <begin position="270"/>
        <end position="283"/>
    </location>
</feature>
<keyword evidence="1" id="KW-0175">Coiled coil</keyword>
<dbReference type="GO" id="GO:0010457">
    <property type="term" value="P:centriole-centriole cohesion"/>
    <property type="evidence" value="ECO:0007669"/>
    <property type="project" value="TreeGrafter"/>
</dbReference>
<proteinExistence type="predicted"/>
<feature type="region of interest" description="Disordered" evidence="2">
    <location>
        <begin position="249"/>
        <end position="297"/>
    </location>
</feature>
<feature type="coiled-coil region" evidence="1">
    <location>
        <begin position="389"/>
        <end position="500"/>
    </location>
</feature>
<name>A0AAV2HFR8_LYMST</name>
<reference evidence="3 4" key="1">
    <citation type="submission" date="2024-04" db="EMBL/GenBank/DDBJ databases">
        <authorList>
            <consortium name="Genoscope - CEA"/>
            <person name="William W."/>
        </authorList>
    </citation>
    <scope>NUCLEOTIDE SEQUENCE [LARGE SCALE GENOMIC DNA]</scope>
</reference>
<feature type="coiled-coil region" evidence="1">
    <location>
        <begin position="56"/>
        <end position="167"/>
    </location>
</feature>
<dbReference type="PANTHER" id="PTHR18957">
    <property type="entry name" value="CENTLEIN"/>
    <property type="match status" value="1"/>
</dbReference>
<evidence type="ECO:0000256" key="2">
    <source>
        <dbReference type="SAM" id="MobiDB-lite"/>
    </source>
</evidence>
<organism evidence="3 4">
    <name type="scientific">Lymnaea stagnalis</name>
    <name type="common">Great pond snail</name>
    <name type="synonym">Helix stagnalis</name>
    <dbReference type="NCBI Taxonomy" id="6523"/>
    <lineage>
        <taxon>Eukaryota</taxon>
        <taxon>Metazoa</taxon>
        <taxon>Spiralia</taxon>
        <taxon>Lophotrochozoa</taxon>
        <taxon>Mollusca</taxon>
        <taxon>Gastropoda</taxon>
        <taxon>Heterobranchia</taxon>
        <taxon>Euthyneura</taxon>
        <taxon>Panpulmonata</taxon>
        <taxon>Hygrophila</taxon>
        <taxon>Lymnaeoidea</taxon>
        <taxon>Lymnaeidae</taxon>
        <taxon>Lymnaea</taxon>
    </lineage>
</organism>
<accession>A0AAV2HFR8</accession>
<dbReference type="InterPro" id="IPR038810">
    <property type="entry name" value="CNTLN"/>
</dbReference>
<gene>
    <name evidence="3" type="ORF">GSLYS_00006353001</name>
</gene>
<dbReference type="GO" id="GO:0005813">
    <property type="term" value="C:centrosome"/>
    <property type="evidence" value="ECO:0007669"/>
    <property type="project" value="TreeGrafter"/>
</dbReference>
<evidence type="ECO:0000313" key="3">
    <source>
        <dbReference type="EMBL" id="CAL1532274.1"/>
    </source>
</evidence>
<sequence length="517" mass="60942">MMHVHLCSQVRSDVNKEKHLEDTFRRTVEGSEKEKYELSRKVSRLTSDLDVAKSEKMHALNRQKILEERIRTLEREVSDKMGKFQDLVREVEDSSTRLTRYEAQTSQQRRDLEFKNQELENVRKELKELWHAHNQLTEHSGQQADLIRQLQSLQQDTQKMLKNQEDAFSLESTSLQQMFTDVNTRYEAAKRMESDLRQQVLELKKSLMDKDDIISALQSQEMINKQMGNTCPRQPEYTGSFLDIVKEVDSIPPKEMGTKRGRGRSLNRSPELDKNISCRETPRPRSLSPPTVESEPRFEPFDVRKVGQLQKELLAKTRQVEELRRAHDNRLHRFQDLQASYKLAREQIKTLEFGCKPKQRKIKRADPRSLQKENSDEVWNELSYFKAENRTLQIDKMSLQEEVDLLRVQAAQDNATIHELKVSLLGQREEFEFQLRSLQRENKESRETDKQLSLLKSQVQNKTVHIEKLDRDLLAVMSQRDDLVQEKSKLMSQLVTIQQEASHHRMELADCKHQLQR</sequence>
<dbReference type="AlphaFoldDB" id="A0AAV2HFR8"/>
<evidence type="ECO:0000313" key="4">
    <source>
        <dbReference type="Proteomes" id="UP001497497"/>
    </source>
</evidence>
<comment type="caution">
    <text evidence="3">The sequence shown here is derived from an EMBL/GenBank/DDBJ whole genome shotgun (WGS) entry which is preliminary data.</text>
</comment>
<dbReference type="EMBL" id="CAXITT010000112">
    <property type="protein sequence ID" value="CAL1532274.1"/>
    <property type="molecule type" value="Genomic_DNA"/>
</dbReference>
<dbReference type="GO" id="GO:0005814">
    <property type="term" value="C:centriole"/>
    <property type="evidence" value="ECO:0007669"/>
    <property type="project" value="TreeGrafter"/>
</dbReference>
<dbReference type="PANTHER" id="PTHR18957:SF0">
    <property type="entry name" value="CENTLEIN"/>
    <property type="match status" value="1"/>
</dbReference>
<evidence type="ECO:0000256" key="1">
    <source>
        <dbReference type="SAM" id="Coils"/>
    </source>
</evidence>
<dbReference type="Proteomes" id="UP001497497">
    <property type="component" value="Unassembled WGS sequence"/>
</dbReference>
<keyword evidence="4" id="KW-1185">Reference proteome</keyword>
<protein>
    <submittedName>
        <fullName evidence="3">Uncharacterized protein</fullName>
    </submittedName>
</protein>